<feature type="transmembrane region" description="Helical" evidence="7">
    <location>
        <begin position="365"/>
        <end position="394"/>
    </location>
</feature>
<dbReference type="NCBIfam" id="TIGR00711">
    <property type="entry name" value="efflux_EmrB"/>
    <property type="match status" value="1"/>
</dbReference>
<accession>A0A2S0KD58</accession>
<dbReference type="InterPro" id="IPR004638">
    <property type="entry name" value="EmrB-like"/>
</dbReference>
<evidence type="ECO:0000256" key="3">
    <source>
        <dbReference type="ARBA" id="ARBA00022475"/>
    </source>
</evidence>
<feature type="transmembrane region" description="Helical" evidence="7">
    <location>
        <begin position="120"/>
        <end position="138"/>
    </location>
</feature>
<feature type="transmembrane region" description="Helical" evidence="7">
    <location>
        <begin position="61"/>
        <end position="80"/>
    </location>
</feature>
<dbReference type="InterPro" id="IPR011701">
    <property type="entry name" value="MFS"/>
</dbReference>
<keyword evidence="5 7" id="KW-1133">Transmembrane helix</keyword>
<feature type="transmembrane region" description="Helical" evidence="7">
    <location>
        <begin position="341"/>
        <end position="359"/>
    </location>
</feature>
<dbReference type="PANTHER" id="PTHR23501">
    <property type="entry name" value="MAJOR FACILITATOR SUPERFAMILY"/>
    <property type="match status" value="1"/>
</dbReference>
<feature type="transmembrane region" description="Helical" evidence="7">
    <location>
        <begin position="415"/>
        <end position="439"/>
    </location>
</feature>
<keyword evidence="6 7" id="KW-0472">Membrane</keyword>
<evidence type="ECO:0000256" key="4">
    <source>
        <dbReference type="ARBA" id="ARBA00022692"/>
    </source>
</evidence>
<evidence type="ECO:0000256" key="5">
    <source>
        <dbReference type="ARBA" id="ARBA00022989"/>
    </source>
</evidence>
<feature type="transmembrane region" description="Helical" evidence="7">
    <location>
        <begin position="275"/>
        <end position="296"/>
    </location>
</feature>
<gene>
    <name evidence="9" type="ORF">C6V83_04100</name>
</gene>
<feature type="transmembrane region" description="Helical" evidence="7">
    <location>
        <begin position="472"/>
        <end position="494"/>
    </location>
</feature>
<dbReference type="KEGG" id="git:C6V83_04100"/>
<evidence type="ECO:0000256" key="6">
    <source>
        <dbReference type="ARBA" id="ARBA00023136"/>
    </source>
</evidence>
<name>A0A2S0KD58_9ACTN</name>
<dbReference type="RefSeq" id="WP_105941318.1">
    <property type="nucleotide sequence ID" value="NZ_CP027433.1"/>
</dbReference>
<feature type="transmembrane region" description="Helical" evidence="7">
    <location>
        <begin position="174"/>
        <end position="194"/>
    </location>
</feature>
<feature type="transmembrane region" description="Helical" evidence="7">
    <location>
        <begin position="206"/>
        <end position="225"/>
    </location>
</feature>
<dbReference type="PROSITE" id="PS50850">
    <property type="entry name" value="MFS"/>
    <property type="match status" value="1"/>
</dbReference>
<dbReference type="Gene3D" id="1.20.1720.10">
    <property type="entry name" value="Multidrug resistance protein D"/>
    <property type="match status" value="1"/>
</dbReference>
<feature type="domain" description="Major facilitator superfamily (MFS) profile" evidence="8">
    <location>
        <begin position="21"/>
        <end position="498"/>
    </location>
</feature>
<dbReference type="CDD" id="cd17503">
    <property type="entry name" value="MFS_LmrB_MDR_like"/>
    <property type="match status" value="1"/>
</dbReference>
<evidence type="ECO:0000256" key="1">
    <source>
        <dbReference type="ARBA" id="ARBA00004651"/>
    </source>
</evidence>
<feature type="transmembrane region" description="Helical" evidence="7">
    <location>
        <begin position="308"/>
        <end position="329"/>
    </location>
</feature>
<sequence>MSQATPAAAAPDKLGRDVFVVAGVVVLGAIMSILDVTVVAVAQPTFINDFGTTPAGAAWSMTGYTLALAAVIPIASWAVSRFGSKKVYMTSLVLFIIGSILCAMATSIGTLVAFRMIQGLGGGLLMPVGMMIMTRAAGPERVGSVMAVLGIPMLLGPIAGPILGGWLIEIASWHWVFLINIPIGVVAIVYAWFALKDDTEKTKSSIDFLGLLLLSPGLALFLFGVSSSAEHKTFNNTGVYVPMIIGGLLIIGFVFHALRTKNPLLDLRLFKNRTLAISVITMVTFMVAFFGASLLYPQYFITVRGESTLIAGLLLAPQGLGAMLTMPIAGKMTDKIGPGKFVLGGLVLILIGVSVFTQLGPDTSYWLLCGALFVQGLGMGMTMMPIMSSALASLRGPQVPDGSTLVNVIQQTSSSIGTAVITVIYTGMVTAAAGLAQLYNTMPDKLPEAFTALPQPVQDAEIAKGLTEASSAFGNTFIVAVVLVAITFIPAFFLPRTKITTAVEEDVDLGDGPAQPVIMH</sequence>
<protein>
    <submittedName>
        <fullName evidence="9">MFS transporter</fullName>
    </submittedName>
</protein>
<keyword evidence="10" id="KW-1185">Reference proteome</keyword>
<feature type="transmembrane region" description="Helical" evidence="7">
    <location>
        <begin position="92"/>
        <end position="114"/>
    </location>
</feature>
<dbReference type="PANTHER" id="PTHR23501:SF1">
    <property type="entry name" value="TRANSPORT PROTEIN HSRA-RELATED"/>
    <property type="match status" value="1"/>
</dbReference>
<evidence type="ECO:0000313" key="9">
    <source>
        <dbReference type="EMBL" id="AVL99583.1"/>
    </source>
</evidence>
<dbReference type="PRINTS" id="PR01036">
    <property type="entry name" value="TCRTETB"/>
</dbReference>
<evidence type="ECO:0000259" key="8">
    <source>
        <dbReference type="PROSITE" id="PS50850"/>
    </source>
</evidence>
<dbReference type="EMBL" id="CP027433">
    <property type="protein sequence ID" value="AVL99583.1"/>
    <property type="molecule type" value="Genomic_DNA"/>
</dbReference>
<dbReference type="Gene3D" id="1.20.1250.20">
    <property type="entry name" value="MFS general substrate transporter like domains"/>
    <property type="match status" value="1"/>
</dbReference>
<dbReference type="AlphaFoldDB" id="A0A2S0KD58"/>
<feature type="transmembrane region" description="Helical" evidence="7">
    <location>
        <begin position="237"/>
        <end position="255"/>
    </location>
</feature>
<dbReference type="OrthoDB" id="9812221at2"/>
<evidence type="ECO:0000313" key="10">
    <source>
        <dbReference type="Proteomes" id="UP000239814"/>
    </source>
</evidence>
<dbReference type="Proteomes" id="UP000239814">
    <property type="component" value="Chromosome"/>
</dbReference>
<dbReference type="InterPro" id="IPR036259">
    <property type="entry name" value="MFS_trans_sf"/>
</dbReference>
<dbReference type="SUPFAM" id="SSF103473">
    <property type="entry name" value="MFS general substrate transporter"/>
    <property type="match status" value="1"/>
</dbReference>
<keyword evidence="4 7" id="KW-0812">Transmembrane</keyword>
<keyword evidence="3" id="KW-1003">Cell membrane</keyword>
<proteinExistence type="predicted"/>
<dbReference type="Pfam" id="PF07690">
    <property type="entry name" value="MFS_1"/>
    <property type="match status" value="1"/>
</dbReference>
<evidence type="ECO:0000256" key="2">
    <source>
        <dbReference type="ARBA" id="ARBA00022448"/>
    </source>
</evidence>
<comment type="subcellular location">
    <subcellularLocation>
        <location evidence="1">Cell membrane</location>
        <topology evidence="1">Multi-pass membrane protein</topology>
    </subcellularLocation>
</comment>
<organism evidence="9 10">
    <name type="scientific">Gordonia iterans</name>
    <dbReference type="NCBI Taxonomy" id="1004901"/>
    <lineage>
        <taxon>Bacteria</taxon>
        <taxon>Bacillati</taxon>
        <taxon>Actinomycetota</taxon>
        <taxon>Actinomycetes</taxon>
        <taxon>Mycobacteriales</taxon>
        <taxon>Gordoniaceae</taxon>
        <taxon>Gordonia</taxon>
    </lineage>
</organism>
<dbReference type="InterPro" id="IPR020846">
    <property type="entry name" value="MFS_dom"/>
</dbReference>
<feature type="transmembrane region" description="Helical" evidence="7">
    <location>
        <begin position="18"/>
        <end position="41"/>
    </location>
</feature>
<keyword evidence="2" id="KW-0813">Transport</keyword>
<reference evidence="9 10" key="1">
    <citation type="submission" date="2018-03" db="EMBL/GenBank/DDBJ databases">
        <title>Characteristics and genome of n-alkane degrading marine bacteria Gordonia iterans isolated from crude oil contaminated in Tae-an, South Korea.</title>
        <authorList>
            <person name="Lee S.-S."/>
            <person name="Kim H."/>
        </authorList>
    </citation>
    <scope>NUCLEOTIDE SEQUENCE [LARGE SCALE GENOMIC DNA]</scope>
    <source>
        <strain evidence="9 10">Co17</strain>
    </source>
</reference>
<feature type="transmembrane region" description="Helical" evidence="7">
    <location>
        <begin position="145"/>
        <end position="168"/>
    </location>
</feature>
<dbReference type="GO" id="GO:0005886">
    <property type="term" value="C:plasma membrane"/>
    <property type="evidence" value="ECO:0007669"/>
    <property type="project" value="UniProtKB-SubCell"/>
</dbReference>
<dbReference type="GO" id="GO:0022857">
    <property type="term" value="F:transmembrane transporter activity"/>
    <property type="evidence" value="ECO:0007669"/>
    <property type="project" value="InterPro"/>
</dbReference>
<evidence type="ECO:0000256" key="7">
    <source>
        <dbReference type="SAM" id="Phobius"/>
    </source>
</evidence>